<dbReference type="Proteomes" id="UP000315295">
    <property type="component" value="Unassembled WGS sequence"/>
</dbReference>
<keyword evidence="2" id="KW-1185">Reference proteome</keyword>
<comment type="caution">
    <text evidence="1">The sequence shown here is derived from an EMBL/GenBank/DDBJ whole genome shotgun (WGS) entry which is preliminary data.</text>
</comment>
<organism evidence="1 2">
    <name type="scientific">Malus baccata</name>
    <name type="common">Siberian crab apple</name>
    <name type="synonym">Pyrus baccata</name>
    <dbReference type="NCBI Taxonomy" id="106549"/>
    <lineage>
        <taxon>Eukaryota</taxon>
        <taxon>Viridiplantae</taxon>
        <taxon>Streptophyta</taxon>
        <taxon>Embryophyta</taxon>
        <taxon>Tracheophyta</taxon>
        <taxon>Spermatophyta</taxon>
        <taxon>Magnoliopsida</taxon>
        <taxon>eudicotyledons</taxon>
        <taxon>Gunneridae</taxon>
        <taxon>Pentapetalae</taxon>
        <taxon>rosids</taxon>
        <taxon>fabids</taxon>
        <taxon>Rosales</taxon>
        <taxon>Rosaceae</taxon>
        <taxon>Amygdaloideae</taxon>
        <taxon>Maleae</taxon>
        <taxon>Malus</taxon>
    </lineage>
</organism>
<evidence type="ECO:0000313" key="2">
    <source>
        <dbReference type="Proteomes" id="UP000315295"/>
    </source>
</evidence>
<evidence type="ECO:0000313" key="1">
    <source>
        <dbReference type="EMBL" id="TQE14009.1"/>
    </source>
</evidence>
<protein>
    <submittedName>
        <fullName evidence="1">Uncharacterized protein</fullName>
    </submittedName>
</protein>
<name>A0A540NSM4_MALBA</name>
<gene>
    <name evidence="1" type="ORF">C1H46_000431</name>
</gene>
<sequence length="78" mass="8791">MQVMSLLPTMQQPEHKVQKPCDTRCSNQNTRCRNHVIVLAVKECCIMCNIPFVQVVQLVGCRLQWEGCGGIGCADVDW</sequence>
<dbReference type="AlphaFoldDB" id="A0A540NSM4"/>
<accession>A0A540NSM4</accession>
<proteinExistence type="predicted"/>
<dbReference type="EMBL" id="VIEB01000007">
    <property type="protein sequence ID" value="TQE14009.1"/>
    <property type="molecule type" value="Genomic_DNA"/>
</dbReference>
<reference evidence="1 2" key="1">
    <citation type="journal article" date="2019" name="G3 (Bethesda)">
        <title>Sequencing of a Wild Apple (Malus baccata) Genome Unravels the Differences Between Cultivated and Wild Apple Species Regarding Disease Resistance and Cold Tolerance.</title>
        <authorList>
            <person name="Chen X."/>
        </authorList>
    </citation>
    <scope>NUCLEOTIDE SEQUENCE [LARGE SCALE GENOMIC DNA]</scope>
    <source>
        <strain evidence="2">cv. Shandingzi</strain>
        <tissue evidence="1">Leaves</tissue>
    </source>
</reference>